<dbReference type="AlphaFoldDB" id="A0A1Y6FPB4"/>
<evidence type="ECO:0000259" key="7">
    <source>
        <dbReference type="PROSITE" id="PS51755"/>
    </source>
</evidence>
<dbReference type="PROSITE" id="PS50110">
    <property type="entry name" value="RESPONSE_REGULATORY"/>
    <property type="match status" value="1"/>
</dbReference>
<dbReference type="Proteomes" id="UP000194420">
    <property type="component" value="Unassembled WGS sequence"/>
</dbReference>
<keyword evidence="3 5" id="KW-0238">DNA-binding</keyword>
<dbReference type="InterPro" id="IPR001789">
    <property type="entry name" value="Sig_transdc_resp-reg_receiver"/>
</dbReference>
<organism evidence="8 9">
    <name type="scientific">Altererythrobacter xiamenensis</name>
    <dbReference type="NCBI Taxonomy" id="1316679"/>
    <lineage>
        <taxon>Bacteria</taxon>
        <taxon>Pseudomonadati</taxon>
        <taxon>Pseudomonadota</taxon>
        <taxon>Alphaproteobacteria</taxon>
        <taxon>Sphingomonadales</taxon>
        <taxon>Erythrobacteraceae</taxon>
        <taxon>Altererythrobacter</taxon>
    </lineage>
</organism>
<dbReference type="GO" id="GO:0032993">
    <property type="term" value="C:protein-DNA complex"/>
    <property type="evidence" value="ECO:0007669"/>
    <property type="project" value="TreeGrafter"/>
</dbReference>
<dbReference type="GO" id="GO:0006355">
    <property type="term" value="P:regulation of DNA-templated transcription"/>
    <property type="evidence" value="ECO:0007669"/>
    <property type="project" value="InterPro"/>
</dbReference>
<dbReference type="PANTHER" id="PTHR48111:SF40">
    <property type="entry name" value="PHOSPHATE REGULON TRANSCRIPTIONAL REGULATORY PROTEIN PHOB"/>
    <property type="match status" value="1"/>
</dbReference>
<evidence type="ECO:0000313" key="9">
    <source>
        <dbReference type="Proteomes" id="UP000194420"/>
    </source>
</evidence>
<evidence type="ECO:0000259" key="6">
    <source>
        <dbReference type="PROSITE" id="PS50110"/>
    </source>
</evidence>
<dbReference type="InterPro" id="IPR036388">
    <property type="entry name" value="WH-like_DNA-bd_sf"/>
</dbReference>
<keyword evidence="2" id="KW-0902">Two-component regulatory system</keyword>
<dbReference type="GO" id="GO:0005829">
    <property type="term" value="C:cytosol"/>
    <property type="evidence" value="ECO:0007669"/>
    <property type="project" value="TreeGrafter"/>
</dbReference>
<dbReference type="InterPro" id="IPR039420">
    <property type="entry name" value="WalR-like"/>
</dbReference>
<accession>A0A1Y6FPB4</accession>
<dbReference type="Pfam" id="PF00072">
    <property type="entry name" value="Response_reg"/>
    <property type="match status" value="1"/>
</dbReference>
<evidence type="ECO:0000256" key="2">
    <source>
        <dbReference type="ARBA" id="ARBA00023012"/>
    </source>
</evidence>
<evidence type="ECO:0000313" key="8">
    <source>
        <dbReference type="EMBL" id="SMQ74303.1"/>
    </source>
</evidence>
<dbReference type="GO" id="GO:0000156">
    <property type="term" value="F:phosphorelay response regulator activity"/>
    <property type="evidence" value="ECO:0007669"/>
    <property type="project" value="TreeGrafter"/>
</dbReference>
<dbReference type="Gene3D" id="1.10.10.10">
    <property type="entry name" value="Winged helix-like DNA-binding domain superfamily/Winged helix DNA-binding domain"/>
    <property type="match status" value="1"/>
</dbReference>
<dbReference type="PROSITE" id="PS51755">
    <property type="entry name" value="OMPR_PHOB"/>
    <property type="match status" value="1"/>
</dbReference>
<feature type="domain" description="OmpR/PhoB-type" evidence="7">
    <location>
        <begin position="152"/>
        <end position="251"/>
    </location>
</feature>
<name>A0A1Y6FPB4_9SPHN</name>
<evidence type="ECO:0000256" key="3">
    <source>
        <dbReference type="ARBA" id="ARBA00023125"/>
    </source>
</evidence>
<keyword evidence="1 4" id="KW-0597">Phosphoprotein</keyword>
<sequence length="257" mass="29010">MGVFLQYGHFMTDGSEILGHSRKRQLRVAVADDDREILESISQSLRNALYNVEKFSNGRDLMTALRRDTYDVVLVDWNMPGATGFELVSWGVENLEHPPAFILLTSRSDKSDIVEALEGGASDYIVKPESEDVVIARIEAAARRNGGSPRRERILDYGAYQIDTVENAIRLNGDPIKLTGKEYQLACLFFDNLDRPMSRAYIYTSVWGGAADVATRTLDMHVSRIRSKLDLRPHNGFAIRTVFGFGYRMDQYSDEDS</sequence>
<proteinExistence type="predicted"/>
<dbReference type="SMART" id="SM00448">
    <property type="entry name" value="REC"/>
    <property type="match status" value="1"/>
</dbReference>
<dbReference type="Gene3D" id="3.40.50.2300">
    <property type="match status" value="1"/>
</dbReference>
<dbReference type="SUPFAM" id="SSF52172">
    <property type="entry name" value="CheY-like"/>
    <property type="match status" value="1"/>
</dbReference>
<protein>
    <submittedName>
        <fullName evidence="8">DNA-binding response regulator, OmpR family, contains REC and winged-helix (WHTH) domain</fullName>
    </submittedName>
</protein>
<dbReference type="CDD" id="cd00383">
    <property type="entry name" value="trans_reg_C"/>
    <property type="match status" value="1"/>
</dbReference>
<dbReference type="CDD" id="cd17574">
    <property type="entry name" value="REC_OmpR"/>
    <property type="match status" value="1"/>
</dbReference>
<dbReference type="PANTHER" id="PTHR48111">
    <property type="entry name" value="REGULATOR OF RPOS"/>
    <property type="match status" value="1"/>
</dbReference>
<dbReference type="EMBL" id="FXWG01000003">
    <property type="protein sequence ID" value="SMQ74303.1"/>
    <property type="molecule type" value="Genomic_DNA"/>
</dbReference>
<evidence type="ECO:0000256" key="5">
    <source>
        <dbReference type="PROSITE-ProRule" id="PRU01091"/>
    </source>
</evidence>
<dbReference type="InterPro" id="IPR011006">
    <property type="entry name" value="CheY-like_superfamily"/>
</dbReference>
<evidence type="ECO:0000256" key="1">
    <source>
        <dbReference type="ARBA" id="ARBA00022553"/>
    </source>
</evidence>
<dbReference type="InterPro" id="IPR001867">
    <property type="entry name" value="OmpR/PhoB-type_DNA-bd"/>
</dbReference>
<gene>
    <name evidence="8" type="ORF">SAMN06297468_2534</name>
</gene>
<dbReference type="Pfam" id="PF00486">
    <property type="entry name" value="Trans_reg_C"/>
    <property type="match status" value="1"/>
</dbReference>
<reference evidence="9" key="1">
    <citation type="submission" date="2017-04" db="EMBL/GenBank/DDBJ databases">
        <authorList>
            <person name="Varghese N."/>
            <person name="Submissions S."/>
        </authorList>
    </citation>
    <scope>NUCLEOTIDE SEQUENCE [LARGE SCALE GENOMIC DNA]</scope>
</reference>
<dbReference type="SMART" id="SM00862">
    <property type="entry name" value="Trans_reg_C"/>
    <property type="match status" value="1"/>
</dbReference>
<feature type="DNA-binding region" description="OmpR/PhoB-type" evidence="5">
    <location>
        <begin position="152"/>
        <end position="251"/>
    </location>
</feature>
<dbReference type="GO" id="GO:0000976">
    <property type="term" value="F:transcription cis-regulatory region binding"/>
    <property type="evidence" value="ECO:0007669"/>
    <property type="project" value="TreeGrafter"/>
</dbReference>
<evidence type="ECO:0000256" key="4">
    <source>
        <dbReference type="PROSITE-ProRule" id="PRU00169"/>
    </source>
</evidence>
<keyword evidence="9" id="KW-1185">Reference proteome</keyword>
<feature type="modified residue" description="4-aspartylphosphate" evidence="4">
    <location>
        <position position="76"/>
    </location>
</feature>
<feature type="domain" description="Response regulatory" evidence="6">
    <location>
        <begin position="27"/>
        <end position="142"/>
    </location>
</feature>